<dbReference type="Proteomes" id="UP000218554">
    <property type="component" value="Chromosome"/>
</dbReference>
<dbReference type="AlphaFoldDB" id="A0AAD1FDX8"/>
<evidence type="ECO:0000313" key="2">
    <source>
        <dbReference type="Proteomes" id="UP000218554"/>
    </source>
</evidence>
<sequence>MGLRGGFDFAGLILFVHGYWRWRMRFLGPGAAAFAGGRSLEETEIQAP</sequence>
<keyword evidence="2" id="KW-1185">Reference proteome</keyword>
<evidence type="ECO:0000313" key="1">
    <source>
        <dbReference type="EMBL" id="BAU72434.1"/>
    </source>
</evidence>
<reference evidence="1 2" key="2">
    <citation type="journal article" date="2017" name="Int. J. Syst. Evol. Microbiol.">
        <title>Pseudomonas furukawaii sp. nov., a polychlorinated biphenyl-degrading bacterium isolated from biphenyl-contaminated soil in Japan.</title>
        <authorList>
            <person name="Kimura N."/>
            <person name="Watanabe T."/>
            <person name="Suenaga H."/>
            <person name="Fujihara H."/>
            <person name="Futagami T."/>
            <person name="Goto M."/>
            <person name="Hanada S."/>
            <person name="Hirose J."/>
        </authorList>
    </citation>
    <scope>NUCLEOTIDE SEQUENCE [LARGE SCALE GENOMIC DNA]</scope>
    <source>
        <strain evidence="2">DSM 10086 / NBRC 110670 / KF707</strain>
    </source>
</reference>
<protein>
    <submittedName>
        <fullName evidence="1">Uncharacterized protein</fullName>
    </submittedName>
</protein>
<reference evidence="2" key="1">
    <citation type="submission" date="2015-05" db="EMBL/GenBank/DDBJ databases">
        <title>Draft genome sequencing of a biphenyl-degrading bacterium, Pseudomonas balearica KF707 (=NBRC110670).</title>
        <authorList>
            <person name="Kimura N."/>
            <person name="Hirose J."/>
            <person name="Watanabe T."/>
            <person name="Suenaga H."/>
            <person name="Fujihara H."/>
            <person name="Noguchi M."/>
            <person name="Hashimoto M."/>
            <person name="Shimodaira J."/>
            <person name="Tsuchikane K."/>
            <person name="Hosoyama A."/>
            <person name="Yamazoe A."/>
            <person name="Fujita N."/>
            <person name="Furukawa K."/>
        </authorList>
    </citation>
    <scope>NUCLEOTIDE SEQUENCE [LARGE SCALE GENOMIC DNA]</scope>
    <source>
        <strain evidence="2">DSM 10086 / NBRC 110670 / KF707</strain>
    </source>
</reference>
<organism evidence="1 2">
    <name type="scientific">Metapseudomonas furukawaii</name>
    <name type="common">Pseudomonas furukawaii</name>
    <dbReference type="NCBI Taxonomy" id="1149133"/>
    <lineage>
        <taxon>Bacteria</taxon>
        <taxon>Pseudomonadati</taxon>
        <taxon>Pseudomonadota</taxon>
        <taxon>Gammaproteobacteria</taxon>
        <taxon>Pseudomonadales</taxon>
        <taxon>Pseudomonadaceae</taxon>
        <taxon>Metapseudomonas</taxon>
    </lineage>
</organism>
<accession>A0AAD1FDX8</accession>
<dbReference type="EMBL" id="AP014862">
    <property type="protein sequence ID" value="BAU72434.1"/>
    <property type="molecule type" value="Genomic_DNA"/>
</dbReference>
<name>A0AAD1FDX8_METFU</name>
<dbReference type="KEGG" id="pfuw:KF707C_7460"/>
<gene>
    <name evidence="1" type="ORF">KF707C_7460</name>
</gene>
<proteinExistence type="predicted"/>